<dbReference type="AlphaFoldDB" id="A0A2J0KUZ2"/>
<dbReference type="InterPro" id="IPR000640">
    <property type="entry name" value="EFG_V-like"/>
</dbReference>
<gene>
    <name evidence="12 14" type="primary">lepA</name>
    <name evidence="14" type="ORF">COS99_00870</name>
</gene>
<dbReference type="Gene3D" id="3.30.70.2570">
    <property type="entry name" value="Elongation factor 4, C-terminal domain"/>
    <property type="match status" value="1"/>
</dbReference>
<dbReference type="InterPro" id="IPR031157">
    <property type="entry name" value="G_TR_CS"/>
</dbReference>
<evidence type="ECO:0000256" key="4">
    <source>
        <dbReference type="ARBA" id="ARBA00022801"/>
    </source>
</evidence>
<dbReference type="GO" id="GO:0005886">
    <property type="term" value="C:plasma membrane"/>
    <property type="evidence" value="ECO:0007669"/>
    <property type="project" value="UniProtKB-SubCell"/>
</dbReference>
<dbReference type="PROSITE" id="PS51722">
    <property type="entry name" value="G_TR_2"/>
    <property type="match status" value="1"/>
</dbReference>
<comment type="similarity">
    <text evidence="1 12">Belongs to the TRAFAC class translation factor GTPase superfamily. Classic translation factor GTPase family. LepA subfamily.</text>
</comment>
<dbReference type="Gene3D" id="3.30.70.870">
    <property type="entry name" value="Elongation Factor G (Translational Gtpase), domain 3"/>
    <property type="match status" value="1"/>
</dbReference>
<evidence type="ECO:0000256" key="9">
    <source>
        <dbReference type="ARBA" id="ARBA00057626"/>
    </source>
</evidence>
<evidence type="ECO:0000256" key="8">
    <source>
        <dbReference type="ARBA" id="ARBA00050293"/>
    </source>
</evidence>
<dbReference type="Pfam" id="PF06421">
    <property type="entry name" value="LepA_C"/>
    <property type="match status" value="1"/>
</dbReference>
<dbReference type="CDD" id="cd03709">
    <property type="entry name" value="lepA_C"/>
    <property type="match status" value="1"/>
</dbReference>
<dbReference type="FunFam" id="2.40.30.10:FF:000015">
    <property type="entry name" value="Translation factor GUF1, mitochondrial"/>
    <property type="match status" value="1"/>
</dbReference>
<reference evidence="14 15" key="1">
    <citation type="submission" date="2017-09" db="EMBL/GenBank/DDBJ databases">
        <title>Depth-based differentiation of microbial function through sediment-hosted aquifers and enrichment of novel symbionts in the deep terrestrial subsurface.</title>
        <authorList>
            <person name="Probst A.J."/>
            <person name="Ladd B."/>
            <person name="Jarett J.K."/>
            <person name="Geller-Mcgrath D.E."/>
            <person name="Sieber C.M."/>
            <person name="Emerson J.B."/>
            <person name="Anantharaman K."/>
            <person name="Thomas B.C."/>
            <person name="Malmstrom R."/>
            <person name="Stieglmeier M."/>
            <person name="Klingl A."/>
            <person name="Woyke T."/>
            <person name="Ryan C.M."/>
            <person name="Banfield J.F."/>
        </authorList>
    </citation>
    <scope>NUCLEOTIDE SEQUENCE [LARGE SCALE GENOMIC DNA]</scope>
    <source>
        <strain evidence="14">CG07_land_8_20_14_0_80_42_15</strain>
    </source>
</reference>
<sequence length="597" mass="66651">MDRSLIRNFSIIAHIDHGKSTLADRILEFTGAIDKREFRDQILDSMDLERERGITIKASCVRLQYKAKDGNTYLLNLIDTPGHVDFTYEVSKSIGACEGALLLVDAAQGVEAQTVANLYLAIEHNLVIVPVINKIDLPNAEIGKTKKEIVDILGASEDEIIEASAKLGQGTEAILEKIVQKIPPPSGNESNPLQALIFDSAFDIYKGVIIYVRIVNGKIEHGMNVRMMATKKEYEVHEVGVFKPKGEAIKSLAAGEVGYITCNIKDAKDVMLGDTVTDTTRPAEGPLPGYKKIRPLVFSGIYPENSKDFPDLREAVEKLRLSDASFIYEPESSASLGFGFRCGFLGLLHMEIIQERLEREYNLNLILTTPSVVYKVLKKDGTILEIDNPTKLPDPSEIELMEEPFVKAFILTPHYAISPIMELCKTKRGKYIRTEYLESDKISVVWELPLSEIIVDFYDKIKSLTKGYGSLDYEFLEYIPTDVVRLDILVNGEPIDAFSTLVYREKAHMKGKAIAAVLKDTIPKHLFKIAIQAAIGGTIIAREDIGALKKHVTAKCYGGDITRKRKLWEKQKEGKKRMKQFGNVNIPQEAFIAALKA</sequence>
<comment type="similarity">
    <text evidence="10">Belongs to the GTP-binding elongation factor family. LepA subfamily.</text>
</comment>
<evidence type="ECO:0000313" key="15">
    <source>
        <dbReference type="Proteomes" id="UP000230052"/>
    </source>
</evidence>
<protein>
    <recommendedName>
        <fullName evidence="11 12">Elongation factor 4</fullName>
        <shortName evidence="12">EF-4</shortName>
        <ecNumber evidence="11 12">3.6.5.n1</ecNumber>
    </recommendedName>
    <alternativeName>
        <fullName evidence="12">Ribosomal back-translocase LepA</fullName>
    </alternativeName>
</protein>
<dbReference type="CDD" id="cd03699">
    <property type="entry name" value="EF4_II"/>
    <property type="match status" value="1"/>
</dbReference>
<evidence type="ECO:0000256" key="5">
    <source>
        <dbReference type="ARBA" id="ARBA00022917"/>
    </source>
</evidence>
<dbReference type="GO" id="GO:0003924">
    <property type="term" value="F:GTPase activity"/>
    <property type="evidence" value="ECO:0007669"/>
    <property type="project" value="UniProtKB-UniRule"/>
</dbReference>
<dbReference type="PANTHER" id="PTHR43512">
    <property type="entry name" value="TRANSLATION FACTOR GUF1-RELATED"/>
    <property type="match status" value="1"/>
</dbReference>
<proteinExistence type="inferred from homology"/>
<keyword evidence="4 12" id="KW-0378">Hydrolase</keyword>
<dbReference type="InterPro" id="IPR035647">
    <property type="entry name" value="EFG_III/V"/>
</dbReference>
<comment type="subcellular location">
    <subcellularLocation>
        <location evidence="12">Cell membrane</location>
        <topology evidence="12">Peripheral membrane protein</topology>
        <orientation evidence="12">Cytoplasmic side</orientation>
    </subcellularLocation>
</comment>
<dbReference type="CDD" id="cd01890">
    <property type="entry name" value="LepA"/>
    <property type="match status" value="1"/>
</dbReference>
<dbReference type="FunFam" id="3.30.70.870:FF:000004">
    <property type="entry name" value="Translation factor GUF1, mitochondrial"/>
    <property type="match status" value="1"/>
</dbReference>
<keyword evidence="2 12" id="KW-1003">Cell membrane</keyword>
<dbReference type="Gene3D" id="3.40.50.300">
    <property type="entry name" value="P-loop containing nucleotide triphosphate hydrolases"/>
    <property type="match status" value="1"/>
</dbReference>
<dbReference type="Gene3D" id="2.40.30.10">
    <property type="entry name" value="Translation factors"/>
    <property type="match status" value="1"/>
</dbReference>
<dbReference type="InterPro" id="IPR027417">
    <property type="entry name" value="P-loop_NTPase"/>
</dbReference>
<dbReference type="InterPro" id="IPR004161">
    <property type="entry name" value="EFTu-like_2"/>
</dbReference>
<dbReference type="PANTHER" id="PTHR43512:SF4">
    <property type="entry name" value="TRANSLATION FACTOR GUF1 HOMOLOG, CHLOROPLASTIC"/>
    <property type="match status" value="1"/>
</dbReference>
<evidence type="ECO:0000256" key="6">
    <source>
        <dbReference type="ARBA" id="ARBA00023134"/>
    </source>
</evidence>
<dbReference type="GO" id="GO:0045727">
    <property type="term" value="P:positive regulation of translation"/>
    <property type="evidence" value="ECO:0007669"/>
    <property type="project" value="UniProtKB-UniRule"/>
</dbReference>
<dbReference type="FunFam" id="3.40.50.300:FF:000078">
    <property type="entry name" value="Elongation factor 4"/>
    <property type="match status" value="1"/>
</dbReference>
<keyword evidence="3 12" id="KW-0547">Nucleotide-binding</keyword>
<dbReference type="NCBIfam" id="TIGR01393">
    <property type="entry name" value="lepA"/>
    <property type="match status" value="1"/>
</dbReference>
<evidence type="ECO:0000256" key="7">
    <source>
        <dbReference type="ARBA" id="ARBA00023136"/>
    </source>
</evidence>
<dbReference type="SUPFAM" id="SSF52540">
    <property type="entry name" value="P-loop containing nucleoside triphosphate hydrolases"/>
    <property type="match status" value="1"/>
</dbReference>
<evidence type="ECO:0000256" key="10">
    <source>
        <dbReference type="ARBA" id="ARBA00061052"/>
    </source>
</evidence>
<dbReference type="InterPro" id="IPR035654">
    <property type="entry name" value="LepA_IV"/>
</dbReference>
<comment type="function">
    <text evidence="9 12">Required for accurate and efficient protein synthesis under certain stress conditions. May act as a fidelity factor of the translation reaction, by catalyzing a one-codon backward translocation of tRNAs on improperly translocated ribosomes. Back-translocation proceeds from a post-translocation (POST) complex to a pre-translocation (PRE) complex, thus giving elongation factor G a second chance to translocate the tRNAs correctly. Binds to ribosomes in a GTP-dependent manner.</text>
</comment>
<dbReference type="Proteomes" id="UP000230052">
    <property type="component" value="Unassembled WGS sequence"/>
</dbReference>
<dbReference type="Pfam" id="PF03144">
    <property type="entry name" value="GTP_EFTU_D2"/>
    <property type="match status" value="1"/>
</dbReference>
<dbReference type="CDD" id="cd16260">
    <property type="entry name" value="EF4_III"/>
    <property type="match status" value="1"/>
</dbReference>
<keyword evidence="14" id="KW-0251">Elongation factor</keyword>
<organism evidence="14 15">
    <name type="scientific">Candidatus Aquitaenariimonas noxiae</name>
    <dbReference type="NCBI Taxonomy" id="1974741"/>
    <lineage>
        <taxon>Bacteria</taxon>
        <taxon>Pseudomonadati</taxon>
        <taxon>Candidatus Omnitrophota</taxon>
        <taxon>Candidatus Aquitaenariimonas</taxon>
    </lineage>
</organism>
<feature type="binding site" evidence="12">
    <location>
        <begin position="16"/>
        <end position="21"/>
    </location>
    <ligand>
        <name>GTP</name>
        <dbReference type="ChEBI" id="CHEBI:37565"/>
    </ligand>
</feature>
<dbReference type="InterPro" id="IPR005225">
    <property type="entry name" value="Small_GTP-bd"/>
</dbReference>
<dbReference type="Pfam" id="PF00679">
    <property type="entry name" value="EFG_C"/>
    <property type="match status" value="1"/>
</dbReference>
<dbReference type="InterPro" id="IPR038363">
    <property type="entry name" value="LepA_C_sf"/>
</dbReference>
<dbReference type="GO" id="GO:0043022">
    <property type="term" value="F:ribosome binding"/>
    <property type="evidence" value="ECO:0007669"/>
    <property type="project" value="UniProtKB-UniRule"/>
</dbReference>
<dbReference type="FunFam" id="3.30.70.240:FF:000007">
    <property type="entry name" value="Translation factor GUF1, mitochondrial"/>
    <property type="match status" value="1"/>
</dbReference>
<evidence type="ECO:0000256" key="1">
    <source>
        <dbReference type="ARBA" id="ARBA00005454"/>
    </source>
</evidence>
<evidence type="ECO:0000259" key="13">
    <source>
        <dbReference type="PROSITE" id="PS51722"/>
    </source>
</evidence>
<dbReference type="SUPFAM" id="SSF54980">
    <property type="entry name" value="EF-G C-terminal domain-like"/>
    <property type="match status" value="2"/>
</dbReference>
<evidence type="ECO:0000256" key="12">
    <source>
        <dbReference type="HAMAP-Rule" id="MF_00071"/>
    </source>
</evidence>
<comment type="catalytic activity">
    <reaction evidence="8 12">
        <text>GTP + H2O = GDP + phosphate + H(+)</text>
        <dbReference type="Rhea" id="RHEA:19669"/>
        <dbReference type="ChEBI" id="CHEBI:15377"/>
        <dbReference type="ChEBI" id="CHEBI:15378"/>
        <dbReference type="ChEBI" id="CHEBI:37565"/>
        <dbReference type="ChEBI" id="CHEBI:43474"/>
        <dbReference type="ChEBI" id="CHEBI:58189"/>
        <dbReference type="EC" id="3.6.5.n1"/>
    </reaction>
</comment>
<comment type="caution">
    <text evidence="14">The sequence shown here is derived from an EMBL/GenBank/DDBJ whole genome shotgun (WGS) entry which is preliminary data.</text>
</comment>
<dbReference type="GO" id="GO:0003746">
    <property type="term" value="F:translation elongation factor activity"/>
    <property type="evidence" value="ECO:0007669"/>
    <property type="project" value="UniProtKB-UniRule"/>
</dbReference>
<dbReference type="InterPro" id="IPR006297">
    <property type="entry name" value="EF-4"/>
</dbReference>
<dbReference type="InterPro" id="IPR013842">
    <property type="entry name" value="LepA_CTD"/>
</dbReference>
<evidence type="ECO:0000256" key="11">
    <source>
        <dbReference type="ARBA" id="ARBA00066744"/>
    </source>
</evidence>
<evidence type="ECO:0000313" key="14">
    <source>
        <dbReference type="EMBL" id="PIU42322.1"/>
    </source>
</evidence>
<dbReference type="PRINTS" id="PR00315">
    <property type="entry name" value="ELONGATNFCT"/>
</dbReference>
<feature type="domain" description="Tr-type G" evidence="13">
    <location>
        <begin position="4"/>
        <end position="186"/>
    </location>
</feature>
<dbReference type="Gene3D" id="3.30.70.240">
    <property type="match status" value="1"/>
</dbReference>
<evidence type="ECO:0000256" key="3">
    <source>
        <dbReference type="ARBA" id="ARBA00022741"/>
    </source>
</evidence>
<name>A0A2J0KUZ2_9BACT</name>
<keyword evidence="6 12" id="KW-0342">GTP-binding</keyword>
<evidence type="ECO:0000256" key="2">
    <source>
        <dbReference type="ARBA" id="ARBA00022475"/>
    </source>
</evidence>
<dbReference type="InterPro" id="IPR000795">
    <property type="entry name" value="T_Tr_GTP-bd_dom"/>
</dbReference>
<dbReference type="FunFam" id="3.30.70.2570:FF:000001">
    <property type="entry name" value="Translation factor GUF1, mitochondrial"/>
    <property type="match status" value="1"/>
</dbReference>
<keyword evidence="7 12" id="KW-0472">Membrane</keyword>
<keyword evidence="5 12" id="KW-0648">Protein biosynthesis</keyword>
<dbReference type="NCBIfam" id="TIGR00231">
    <property type="entry name" value="small_GTP"/>
    <property type="match status" value="1"/>
</dbReference>
<dbReference type="InterPro" id="IPR009000">
    <property type="entry name" value="Transl_B-barrel_sf"/>
</dbReference>
<accession>A0A2J0KUZ2</accession>
<dbReference type="Pfam" id="PF00009">
    <property type="entry name" value="GTP_EFTU"/>
    <property type="match status" value="1"/>
</dbReference>
<feature type="binding site" evidence="12">
    <location>
        <begin position="133"/>
        <end position="136"/>
    </location>
    <ligand>
        <name>GTP</name>
        <dbReference type="ChEBI" id="CHEBI:37565"/>
    </ligand>
</feature>
<dbReference type="HAMAP" id="MF_00071">
    <property type="entry name" value="LepA"/>
    <property type="match status" value="1"/>
</dbReference>
<dbReference type="GO" id="GO:0005525">
    <property type="term" value="F:GTP binding"/>
    <property type="evidence" value="ECO:0007669"/>
    <property type="project" value="UniProtKB-UniRule"/>
</dbReference>
<dbReference type="EC" id="3.6.5.n1" evidence="11 12"/>
<dbReference type="EMBL" id="PEWV01000010">
    <property type="protein sequence ID" value="PIU42322.1"/>
    <property type="molecule type" value="Genomic_DNA"/>
</dbReference>
<dbReference type="SUPFAM" id="SSF50447">
    <property type="entry name" value="Translation proteins"/>
    <property type="match status" value="1"/>
</dbReference>
<dbReference type="PROSITE" id="PS00301">
    <property type="entry name" value="G_TR_1"/>
    <property type="match status" value="1"/>
</dbReference>